<comment type="similarity">
    <text evidence="1 2">Belongs to the BolA/IbaG family.</text>
</comment>
<name>J3Z5N6_9ENTR</name>
<proteinExistence type="inferred from homology"/>
<evidence type="ECO:0000256" key="2">
    <source>
        <dbReference type="RuleBase" id="RU003860"/>
    </source>
</evidence>
<dbReference type="PANTHER" id="PTHR46229">
    <property type="entry name" value="BOLA TRANSCRIPTION REGULATOR"/>
    <property type="match status" value="1"/>
</dbReference>
<dbReference type="PIRSF" id="PIRSF003113">
    <property type="entry name" value="BolA"/>
    <property type="match status" value="1"/>
</dbReference>
<gene>
    <name evidence="3" type="ORF">A35E_00356</name>
</gene>
<reference evidence="3 4" key="1">
    <citation type="journal article" date="2012" name="Mol. Biol. Evol.">
        <title>Genome reduction and co-evolution between the primary and secondary bacterial symbionts of psyllids.</title>
        <authorList>
            <person name="Sloan D.B."/>
            <person name="Moran N.A."/>
        </authorList>
    </citation>
    <scope>NUCLEOTIDE SEQUENCE [LARGE SCALE GENOMIC DNA]</scope>
    <source>
        <strain evidence="3">Hcub_S</strain>
    </source>
</reference>
<organism evidence="3 4">
    <name type="scientific">secondary endosymbiont of Heteropsylla cubana</name>
    <dbReference type="NCBI Taxonomy" id="134287"/>
    <lineage>
        <taxon>Bacteria</taxon>
        <taxon>Pseudomonadati</taxon>
        <taxon>Pseudomonadota</taxon>
        <taxon>Gammaproteobacteria</taxon>
        <taxon>Enterobacterales</taxon>
        <taxon>Enterobacteriaceae</taxon>
        <taxon>aphid secondary symbionts</taxon>
    </lineage>
</organism>
<dbReference type="OrthoDB" id="9812890at2"/>
<dbReference type="HOGENOM" id="CLU_109462_4_1_6"/>
<dbReference type="KEGG" id="sehc:A35E_00356"/>
<dbReference type="Gene3D" id="3.30.300.90">
    <property type="entry name" value="BolA-like"/>
    <property type="match status" value="1"/>
</dbReference>
<dbReference type="PATRIC" id="fig|134287.3.peg.337"/>
<protein>
    <submittedName>
        <fullName evidence="3">Putative transcriptional regulator, BolA superfamily</fullName>
    </submittedName>
</protein>
<sequence>MDKSEIKLILMKALVLDEVHVSGNGNHFHVIAVSEQFNGMSEVKKQKIIYAPLVKYILDNRIHALTIKACTPNEWKGDSNNRNSF</sequence>
<evidence type="ECO:0000313" key="3">
    <source>
        <dbReference type="EMBL" id="AFP85654.1"/>
    </source>
</evidence>
<dbReference type="Proteomes" id="UP000003937">
    <property type="component" value="Chromosome"/>
</dbReference>
<dbReference type="EMBL" id="CP003547">
    <property type="protein sequence ID" value="AFP85654.1"/>
    <property type="molecule type" value="Genomic_DNA"/>
</dbReference>
<dbReference type="Pfam" id="PF01722">
    <property type="entry name" value="BolA"/>
    <property type="match status" value="1"/>
</dbReference>
<dbReference type="InterPro" id="IPR050961">
    <property type="entry name" value="BolA/IbaG_stress_morph_reg"/>
</dbReference>
<dbReference type="AlphaFoldDB" id="J3Z5N6"/>
<dbReference type="InterPro" id="IPR036065">
    <property type="entry name" value="BolA-like_sf"/>
</dbReference>
<evidence type="ECO:0000256" key="1">
    <source>
        <dbReference type="ARBA" id="ARBA00005578"/>
    </source>
</evidence>
<dbReference type="SUPFAM" id="SSF82657">
    <property type="entry name" value="BolA-like"/>
    <property type="match status" value="1"/>
</dbReference>
<dbReference type="InterPro" id="IPR002634">
    <property type="entry name" value="BolA"/>
</dbReference>
<evidence type="ECO:0000313" key="4">
    <source>
        <dbReference type="Proteomes" id="UP000003937"/>
    </source>
</evidence>
<accession>J3Z5N6</accession>
<dbReference type="PANTHER" id="PTHR46229:SF4">
    <property type="entry name" value="ACID STRESS PROTEIN IBAG"/>
    <property type="match status" value="1"/>
</dbReference>
<dbReference type="RefSeq" id="WP_014888951.1">
    <property type="nucleotide sequence ID" value="NC_018420.1"/>
</dbReference>
<dbReference type="STRING" id="134287.A35E_00356"/>
<keyword evidence="4" id="KW-1185">Reference proteome</keyword>